<evidence type="ECO:0000313" key="8">
    <source>
        <dbReference type="Proteomes" id="UP000787672"/>
    </source>
</evidence>
<dbReference type="InterPro" id="IPR001763">
    <property type="entry name" value="Rhodanese-like_dom"/>
</dbReference>
<evidence type="ECO:0000313" key="7">
    <source>
        <dbReference type="EMBL" id="MBU5625656.1"/>
    </source>
</evidence>
<keyword evidence="2" id="KW-0285">Flavoprotein</keyword>
<dbReference type="Pfam" id="PF00581">
    <property type="entry name" value="Rhodanese"/>
    <property type="match status" value="1"/>
</dbReference>
<keyword evidence="5" id="KW-0676">Redox-active center</keyword>
<evidence type="ECO:0000256" key="5">
    <source>
        <dbReference type="ARBA" id="ARBA00023284"/>
    </source>
</evidence>
<keyword evidence="3" id="KW-0274">FAD</keyword>
<evidence type="ECO:0000256" key="1">
    <source>
        <dbReference type="ARBA" id="ARBA00001974"/>
    </source>
</evidence>
<dbReference type="PROSITE" id="PS50206">
    <property type="entry name" value="RHODANESE_3"/>
    <property type="match status" value="1"/>
</dbReference>
<sequence>MKVLIIGGVAGGASAAARLRRLDEQAEIVVLERSGYVSYANCGLPYYVGGVITDKEALTLQTPESFRRRFRIDVRVGHEATAIHPEQKTVEVRAGGETYEETYDKLILSPGARAVRPELPGIDDERIMTLRTVEDTFRIREYVERRRPRHATVVGGGFIGLEMAENLMEAGIPTTLLQRSAQVLPPLDYDMACQVHSYLRTRGLDLRLNTPIAGYEDAGDCLRVMLKEKPPLQTDLVLLAIGVEPDTQIARDAGLELGIKGSIVVNEYMETSLPDIYAVGDAVQVRHLVSGRPALISLAGPANKQGRIAADRICGREARYQGSQGSSVIKLFGMTAASTGLNEKSAQAAGIPYDKVVNFSTDHAGYYPGAANLTLKTLFDPESGRILGAQIVGFGGVDKRIDVLASAIREGLSAADLSELELAYAPPYSSARDPVNVAGFTMENLRSGLVRQFHWDQVDALRREDGVMLVDVRTPEEFRSGHIPGAVNIPLDELRDRLEEMDRSKTIYVNCHSGLRSYLACRILAGNGFDCAHLSGGYRFYAYVMSDRRTDEGPAYPCGIPLK</sequence>
<comment type="caution">
    <text evidence="7">The sequence shown here is derived from an EMBL/GenBank/DDBJ whole genome shotgun (WGS) entry which is preliminary data.</text>
</comment>
<dbReference type="PANTHER" id="PTHR43429">
    <property type="entry name" value="PYRIDINE NUCLEOTIDE-DISULFIDE OXIDOREDUCTASE DOMAIN-CONTAINING"/>
    <property type="match status" value="1"/>
</dbReference>
<dbReference type="Pfam" id="PF02852">
    <property type="entry name" value="Pyr_redox_dim"/>
    <property type="match status" value="1"/>
</dbReference>
<keyword evidence="8" id="KW-1185">Reference proteome</keyword>
<dbReference type="RefSeq" id="WP_216557856.1">
    <property type="nucleotide sequence ID" value="NZ_JAHLQN010000001.1"/>
</dbReference>
<proteinExistence type="predicted"/>
<dbReference type="InterPro" id="IPR001307">
    <property type="entry name" value="Thiosulphate_STrfase_CS"/>
</dbReference>
<protein>
    <submittedName>
        <fullName evidence="7">FAD-dependent oxidoreductase</fullName>
    </submittedName>
</protein>
<comment type="cofactor">
    <cofactor evidence="1">
        <name>FAD</name>
        <dbReference type="ChEBI" id="CHEBI:57692"/>
    </cofactor>
</comment>
<dbReference type="EMBL" id="JAHLQN010000001">
    <property type="protein sequence ID" value="MBU5625656.1"/>
    <property type="molecule type" value="Genomic_DNA"/>
</dbReference>
<evidence type="ECO:0000256" key="3">
    <source>
        <dbReference type="ARBA" id="ARBA00022827"/>
    </source>
</evidence>
<evidence type="ECO:0000259" key="6">
    <source>
        <dbReference type="PROSITE" id="PS50206"/>
    </source>
</evidence>
<reference evidence="7 8" key="1">
    <citation type="submission" date="2021-06" db="EMBL/GenBank/DDBJ databases">
        <authorList>
            <person name="Sun Q."/>
            <person name="Li D."/>
        </authorList>
    </citation>
    <scope>NUCLEOTIDE SEQUENCE [LARGE SCALE GENOMIC DNA]</scope>
    <source>
        <strain evidence="7 8">MSJ-2</strain>
    </source>
</reference>
<evidence type="ECO:0000256" key="2">
    <source>
        <dbReference type="ARBA" id="ARBA00022630"/>
    </source>
</evidence>
<dbReference type="InterPro" id="IPR050260">
    <property type="entry name" value="FAD-bd_OxRdtase"/>
</dbReference>
<dbReference type="SMART" id="SM00450">
    <property type="entry name" value="RHOD"/>
    <property type="match status" value="1"/>
</dbReference>
<accession>A0ABS6F5W6</accession>
<feature type="domain" description="Rhodanese" evidence="6">
    <location>
        <begin position="463"/>
        <end position="549"/>
    </location>
</feature>
<organism evidence="7 8">
    <name type="scientific">Dysosmobacter acutus</name>
    <dbReference type="NCBI Taxonomy" id="2841504"/>
    <lineage>
        <taxon>Bacteria</taxon>
        <taxon>Bacillati</taxon>
        <taxon>Bacillota</taxon>
        <taxon>Clostridia</taxon>
        <taxon>Eubacteriales</taxon>
        <taxon>Oscillospiraceae</taxon>
        <taxon>Dysosmobacter</taxon>
    </lineage>
</organism>
<dbReference type="InterPro" id="IPR023753">
    <property type="entry name" value="FAD/NAD-binding_dom"/>
</dbReference>
<dbReference type="PANTHER" id="PTHR43429:SF1">
    <property type="entry name" value="NAD(P)H SULFUR OXIDOREDUCTASE (COA-DEPENDENT)"/>
    <property type="match status" value="1"/>
</dbReference>
<gene>
    <name evidence="7" type="ORF">KQI82_01740</name>
</gene>
<keyword evidence="4" id="KW-0560">Oxidoreductase</keyword>
<name>A0ABS6F5W6_9FIRM</name>
<evidence type="ECO:0000256" key="4">
    <source>
        <dbReference type="ARBA" id="ARBA00023002"/>
    </source>
</evidence>
<dbReference type="Proteomes" id="UP000787672">
    <property type="component" value="Unassembled WGS sequence"/>
</dbReference>
<dbReference type="PROSITE" id="PS00380">
    <property type="entry name" value="RHODANESE_1"/>
    <property type="match status" value="1"/>
</dbReference>
<dbReference type="InterPro" id="IPR004099">
    <property type="entry name" value="Pyr_nucl-diS_OxRdtase_dimer"/>
</dbReference>
<dbReference type="Pfam" id="PF07992">
    <property type="entry name" value="Pyr_redox_2"/>
    <property type="match status" value="1"/>
</dbReference>